<dbReference type="Proteomes" id="UP000198501">
    <property type="component" value="Unassembled WGS sequence"/>
</dbReference>
<evidence type="ECO:0000313" key="4">
    <source>
        <dbReference type="Proteomes" id="UP001156645"/>
    </source>
</evidence>
<dbReference type="Pfam" id="PF05939">
    <property type="entry name" value="Phage_min_tail"/>
    <property type="match status" value="1"/>
</dbReference>
<gene>
    <name evidence="1" type="primary">M</name>
    <name evidence="1" type="ORF">GCM10007915_12480</name>
    <name evidence="2" type="ORF">SAMN05660405_02573</name>
</gene>
<reference evidence="4" key="3">
    <citation type="journal article" date="2019" name="Int. J. Syst. Evol. Microbiol.">
        <title>The Global Catalogue of Microorganisms (GCM) 10K type strain sequencing project: providing services to taxonomists for standard genome sequencing and annotation.</title>
        <authorList>
            <consortium name="The Broad Institute Genomics Platform"/>
            <consortium name="The Broad Institute Genome Sequencing Center for Infectious Disease"/>
            <person name="Wu L."/>
            <person name="Ma J."/>
        </authorList>
    </citation>
    <scope>NUCLEOTIDE SEQUENCE [LARGE SCALE GENOMIC DNA]</scope>
    <source>
        <strain evidence="4">NBRC 103191</strain>
    </source>
</reference>
<reference evidence="1" key="4">
    <citation type="submission" date="2023-01" db="EMBL/GenBank/DDBJ databases">
        <title>Draft genome sequence of Psychrobacter pacificensis strain NBRC 103191.</title>
        <authorList>
            <person name="Sun Q."/>
            <person name="Mori K."/>
        </authorList>
    </citation>
    <scope>NUCLEOTIDE SEQUENCE</scope>
    <source>
        <strain evidence="1">NBRC 103191</strain>
    </source>
</reference>
<proteinExistence type="predicted"/>
<evidence type="ECO:0000313" key="1">
    <source>
        <dbReference type="EMBL" id="GLR29010.1"/>
    </source>
</evidence>
<organism evidence="2 3">
    <name type="scientific">Psychrobacter pacificensis</name>
    <dbReference type="NCBI Taxonomy" id="112002"/>
    <lineage>
        <taxon>Bacteria</taxon>
        <taxon>Pseudomonadati</taxon>
        <taxon>Pseudomonadota</taxon>
        <taxon>Gammaproteobacteria</taxon>
        <taxon>Moraxellales</taxon>
        <taxon>Moraxellaceae</taxon>
        <taxon>Psychrobacter</taxon>
    </lineage>
</organism>
<reference evidence="1" key="1">
    <citation type="journal article" date="2014" name="Int. J. Syst. Evol. Microbiol.">
        <title>Complete genome of a new Firmicutes species belonging to the dominant human colonic microbiota ('Ruminococcus bicirculans') reveals two chromosomes and a selective capacity to utilize plant glucans.</title>
        <authorList>
            <consortium name="NISC Comparative Sequencing Program"/>
            <person name="Wegmann U."/>
            <person name="Louis P."/>
            <person name="Goesmann A."/>
            <person name="Henrissat B."/>
            <person name="Duncan S.H."/>
            <person name="Flint H.J."/>
        </authorList>
    </citation>
    <scope>NUCLEOTIDE SEQUENCE</scope>
    <source>
        <strain evidence="1">NBRC 103191</strain>
    </source>
</reference>
<dbReference type="Proteomes" id="UP001156645">
    <property type="component" value="Unassembled WGS sequence"/>
</dbReference>
<evidence type="ECO:0000313" key="2">
    <source>
        <dbReference type="EMBL" id="SDE17333.1"/>
    </source>
</evidence>
<dbReference type="AlphaFoldDB" id="A0A1G7AR95"/>
<sequence>MGFLVGDHMAIKTFPWQMDMGATLDTQYRVNRTQFGDGYAQHSSIGINNKRRVWSGSKTGDWDTVIAPILDFLDDHAGVKPFEWTDPHGNTKQYTCAGVSIPQRKGNFWQITLNFEQFMSV</sequence>
<keyword evidence="4" id="KW-1185">Reference proteome</keyword>
<protein>
    <submittedName>
        <fullName evidence="2">Phage-related protein</fullName>
    </submittedName>
</protein>
<evidence type="ECO:0000313" key="3">
    <source>
        <dbReference type="Proteomes" id="UP000198501"/>
    </source>
</evidence>
<dbReference type="EMBL" id="BSOK01000020">
    <property type="protein sequence ID" value="GLR29010.1"/>
    <property type="molecule type" value="Genomic_DNA"/>
</dbReference>
<name>A0A1G7AR95_9GAMM</name>
<reference evidence="2 3" key="2">
    <citation type="submission" date="2016-10" db="EMBL/GenBank/DDBJ databases">
        <authorList>
            <person name="de Groot N.N."/>
        </authorList>
    </citation>
    <scope>NUCLEOTIDE SEQUENCE [LARGE SCALE GENOMIC DNA]</scope>
    <source>
        <strain evidence="2 3">DSM 23406</strain>
    </source>
</reference>
<dbReference type="EMBL" id="FNAL01000035">
    <property type="protein sequence ID" value="SDE17333.1"/>
    <property type="molecule type" value="Genomic_DNA"/>
</dbReference>
<accession>A0A1G7AR95</accession>
<dbReference type="InterPro" id="IPR010265">
    <property type="entry name" value="Phage_lambda_TipM"/>
</dbReference>